<dbReference type="EMBL" id="VSSQ01030007">
    <property type="protein sequence ID" value="MPM80373.1"/>
    <property type="molecule type" value="Genomic_DNA"/>
</dbReference>
<evidence type="ECO:0000313" key="1">
    <source>
        <dbReference type="EMBL" id="MPM80373.1"/>
    </source>
</evidence>
<comment type="caution">
    <text evidence="1">The sequence shown here is derived from an EMBL/GenBank/DDBJ whole genome shotgun (WGS) entry which is preliminary data.</text>
</comment>
<sequence>MDFDKAVKEGGVTAEVSCKLSNHLKDNTFIYVISQIQIINPINNIRYELSFPESYLMVRVSGDTILQTEFLTELFPFYLHEEPNLEPDEYEVTVPIPVVPLPMVEPSSKTNGFSLSEIASESSGEIASEIIVSQVEQDAYEEKVFPSYVKKAVVEIGEPVGLRDSNTVRVSKSNITLPQVPSLESDTTSNTPNGFGVGWSIGVFSYTLDMYYSSQGIQLSISLGKAWNNYMNISGVMLCEFESFTGKNNPFHLYIGFGEIAIFEITPSSVVVSSIGLVMPIHLSYFTDSTKWEIFGRLSPGVVINFQSTATSEASFVFEAALGVTYYF</sequence>
<gene>
    <name evidence="1" type="ORF">SDC9_127420</name>
</gene>
<accession>A0A645CTY6</accession>
<reference evidence="1" key="1">
    <citation type="submission" date="2019-08" db="EMBL/GenBank/DDBJ databases">
        <authorList>
            <person name="Kucharzyk K."/>
            <person name="Murdoch R.W."/>
            <person name="Higgins S."/>
            <person name="Loffler F."/>
        </authorList>
    </citation>
    <scope>NUCLEOTIDE SEQUENCE</scope>
</reference>
<name>A0A645CTY6_9ZZZZ</name>
<protein>
    <submittedName>
        <fullName evidence="1">Uncharacterized protein</fullName>
    </submittedName>
</protein>
<proteinExistence type="predicted"/>
<organism evidence="1">
    <name type="scientific">bioreactor metagenome</name>
    <dbReference type="NCBI Taxonomy" id="1076179"/>
    <lineage>
        <taxon>unclassified sequences</taxon>
        <taxon>metagenomes</taxon>
        <taxon>ecological metagenomes</taxon>
    </lineage>
</organism>
<dbReference type="AlphaFoldDB" id="A0A645CTY6"/>